<gene>
    <name evidence="7" type="ORF">H7B67_15240</name>
</gene>
<keyword evidence="8" id="KW-1185">Reference proteome</keyword>
<dbReference type="InterPro" id="IPR018060">
    <property type="entry name" value="HTH_AraC"/>
</dbReference>
<dbReference type="PROSITE" id="PS01124">
    <property type="entry name" value="HTH_ARAC_FAMILY_2"/>
    <property type="match status" value="1"/>
</dbReference>
<keyword evidence="1" id="KW-0805">Transcription regulation</keyword>
<comment type="caution">
    <text evidence="7">The sequence shown here is derived from an EMBL/GenBank/DDBJ whole genome shotgun (WGS) entry which is preliminary data.</text>
</comment>
<sequence length="513" mass="58287">MKQEPLTVLVVDDELPIRQELRLVPWGELGAELVGEAENGEDALFFCRNFSPDIVITDITMPVMNGLDLFRALKRESLSPQVILLTCHSDFAYAKEAIRLGAVDYLVKVAMEQEDLERALLKAKEAIDRERSIRRSETERRRWALSRKLAQLALPNSREETVESIFREALGGMPPCLTALHADTKKENRRLVGREIEERLSGSELLQAPFRWIPAREGTYLLLIDRSAGPSSSLRARLDTLLQSLSEHLEKELSFLSDAIRLYAVVSEPIRDGIRWSELLSSVAGEQPQRFYDSTSRILYARSQSHAIPGEAEIRTMEARMRRAKHDQAGLLEWLGDELPKWALKHRLPPERLKRLLTEWRREWAPGTDEEPGQTDDVHLEEAIADASSLAELISALVHEAEKAGGKKKPRKEIAEAMRFIEENLGSSITLPVVANRVGLSPHYVSRLFREEAGVSFNDFITRKRMEKAAELLQTTTMRVYEVANAVGVPSYRYFTAMFREWMGVAPSEYKKG</sequence>
<dbReference type="SUPFAM" id="SSF52172">
    <property type="entry name" value="CheY-like"/>
    <property type="match status" value="1"/>
</dbReference>
<feature type="domain" description="Response regulatory" evidence="6">
    <location>
        <begin position="7"/>
        <end position="123"/>
    </location>
</feature>
<evidence type="ECO:0000256" key="1">
    <source>
        <dbReference type="ARBA" id="ARBA00023015"/>
    </source>
</evidence>
<dbReference type="PROSITE" id="PS50110">
    <property type="entry name" value="RESPONSE_REGULATORY"/>
    <property type="match status" value="1"/>
</dbReference>
<accession>A0A841SW59</accession>
<dbReference type="Pfam" id="PF12833">
    <property type="entry name" value="HTH_18"/>
    <property type="match status" value="1"/>
</dbReference>
<dbReference type="AlphaFoldDB" id="A0A841SW59"/>
<feature type="domain" description="HTH araC/xylS-type" evidence="5">
    <location>
        <begin position="415"/>
        <end position="513"/>
    </location>
</feature>
<dbReference type="InterPro" id="IPR018062">
    <property type="entry name" value="HTH_AraC-typ_CS"/>
</dbReference>
<keyword evidence="4" id="KW-0597">Phosphoprotein</keyword>
<dbReference type="RefSeq" id="WP_185120698.1">
    <property type="nucleotide sequence ID" value="NZ_JACJVQ010000013.1"/>
</dbReference>
<name>A0A841SW59_9BACL</name>
<dbReference type="InterPro" id="IPR009057">
    <property type="entry name" value="Homeodomain-like_sf"/>
</dbReference>
<dbReference type="InterPro" id="IPR001789">
    <property type="entry name" value="Sig_transdc_resp-reg_receiver"/>
</dbReference>
<dbReference type="PANTHER" id="PTHR43280:SF10">
    <property type="entry name" value="REGULATORY PROTEIN POCR"/>
    <property type="match status" value="1"/>
</dbReference>
<dbReference type="GO" id="GO:0003700">
    <property type="term" value="F:DNA-binding transcription factor activity"/>
    <property type="evidence" value="ECO:0007669"/>
    <property type="project" value="InterPro"/>
</dbReference>
<dbReference type="SMART" id="SM00448">
    <property type="entry name" value="REC"/>
    <property type="match status" value="1"/>
</dbReference>
<dbReference type="SUPFAM" id="SSF46689">
    <property type="entry name" value="Homeodomain-like"/>
    <property type="match status" value="2"/>
</dbReference>
<keyword evidence="3" id="KW-0804">Transcription</keyword>
<dbReference type="PANTHER" id="PTHR43280">
    <property type="entry name" value="ARAC-FAMILY TRANSCRIPTIONAL REGULATOR"/>
    <property type="match status" value="1"/>
</dbReference>
<proteinExistence type="predicted"/>
<evidence type="ECO:0000313" key="8">
    <source>
        <dbReference type="Proteomes" id="UP000535838"/>
    </source>
</evidence>
<dbReference type="GO" id="GO:0000160">
    <property type="term" value="P:phosphorelay signal transduction system"/>
    <property type="evidence" value="ECO:0007669"/>
    <property type="project" value="InterPro"/>
</dbReference>
<evidence type="ECO:0000256" key="2">
    <source>
        <dbReference type="ARBA" id="ARBA00023125"/>
    </source>
</evidence>
<evidence type="ECO:0000259" key="6">
    <source>
        <dbReference type="PROSITE" id="PS50110"/>
    </source>
</evidence>
<dbReference type="Pfam" id="PF00072">
    <property type="entry name" value="Response_reg"/>
    <property type="match status" value="1"/>
</dbReference>
<evidence type="ECO:0000313" key="7">
    <source>
        <dbReference type="EMBL" id="MBB6635472.1"/>
    </source>
</evidence>
<evidence type="ECO:0000256" key="4">
    <source>
        <dbReference type="PROSITE-ProRule" id="PRU00169"/>
    </source>
</evidence>
<dbReference type="SMART" id="SM00342">
    <property type="entry name" value="HTH_ARAC"/>
    <property type="match status" value="1"/>
</dbReference>
<dbReference type="CDD" id="cd17536">
    <property type="entry name" value="REC_YesN-like"/>
    <property type="match status" value="1"/>
</dbReference>
<evidence type="ECO:0000259" key="5">
    <source>
        <dbReference type="PROSITE" id="PS01124"/>
    </source>
</evidence>
<dbReference type="Gene3D" id="3.40.50.2300">
    <property type="match status" value="1"/>
</dbReference>
<protein>
    <submittedName>
        <fullName evidence="7">Response regulator</fullName>
    </submittedName>
</protein>
<dbReference type="GO" id="GO:0043565">
    <property type="term" value="F:sequence-specific DNA binding"/>
    <property type="evidence" value="ECO:0007669"/>
    <property type="project" value="InterPro"/>
</dbReference>
<dbReference type="InterPro" id="IPR011006">
    <property type="entry name" value="CheY-like_superfamily"/>
</dbReference>
<keyword evidence="2" id="KW-0238">DNA-binding</keyword>
<evidence type="ECO:0000256" key="3">
    <source>
        <dbReference type="ARBA" id="ARBA00023163"/>
    </source>
</evidence>
<reference evidence="7 8" key="1">
    <citation type="submission" date="2020-08" db="EMBL/GenBank/DDBJ databases">
        <title>Cohnella phylogeny.</title>
        <authorList>
            <person name="Dunlap C."/>
        </authorList>
    </citation>
    <scope>NUCLEOTIDE SEQUENCE [LARGE SCALE GENOMIC DNA]</scope>
    <source>
        <strain evidence="7 8">DSM 25241</strain>
    </source>
</reference>
<dbReference type="EMBL" id="JACJVQ010000013">
    <property type="protein sequence ID" value="MBB6635472.1"/>
    <property type="molecule type" value="Genomic_DNA"/>
</dbReference>
<dbReference type="Proteomes" id="UP000535838">
    <property type="component" value="Unassembled WGS sequence"/>
</dbReference>
<feature type="modified residue" description="4-aspartylphosphate" evidence="4">
    <location>
        <position position="58"/>
    </location>
</feature>
<organism evidence="7 8">
    <name type="scientific">Cohnella thailandensis</name>
    <dbReference type="NCBI Taxonomy" id="557557"/>
    <lineage>
        <taxon>Bacteria</taxon>
        <taxon>Bacillati</taxon>
        <taxon>Bacillota</taxon>
        <taxon>Bacilli</taxon>
        <taxon>Bacillales</taxon>
        <taxon>Paenibacillaceae</taxon>
        <taxon>Cohnella</taxon>
    </lineage>
</organism>
<dbReference type="PROSITE" id="PS00041">
    <property type="entry name" value="HTH_ARAC_FAMILY_1"/>
    <property type="match status" value="1"/>
</dbReference>
<dbReference type="Gene3D" id="1.10.10.60">
    <property type="entry name" value="Homeodomain-like"/>
    <property type="match status" value="2"/>
</dbReference>